<accession>A0A239M0P8</accession>
<name>A0A239M0P8_9BACT</name>
<evidence type="ECO:0000256" key="2">
    <source>
        <dbReference type="RuleBase" id="RU361185"/>
    </source>
</evidence>
<keyword evidence="7" id="KW-1185">Reference proteome</keyword>
<dbReference type="Pfam" id="PF21365">
    <property type="entry name" value="Glyco_hydro_31_3rd"/>
    <property type="match status" value="1"/>
</dbReference>
<dbReference type="InterPro" id="IPR048395">
    <property type="entry name" value="Glyco_hydro_31_C"/>
</dbReference>
<dbReference type="Gene3D" id="2.60.40.1760">
    <property type="entry name" value="glycosyl hydrolase (family 31)"/>
    <property type="match status" value="1"/>
</dbReference>
<dbReference type="SUPFAM" id="SSF51445">
    <property type="entry name" value="(Trans)glycosidases"/>
    <property type="match status" value="1"/>
</dbReference>
<evidence type="ECO:0000259" key="5">
    <source>
        <dbReference type="Pfam" id="PF21365"/>
    </source>
</evidence>
<dbReference type="OrthoDB" id="176168at2"/>
<proteinExistence type="inferred from homology"/>
<protein>
    <submittedName>
        <fullName evidence="6">Alpha-D-xyloside xylohydrolase</fullName>
    </submittedName>
</protein>
<dbReference type="Gene3D" id="2.60.40.1180">
    <property type="entry name" value="Golgi alpha-mannosidase II"/>
    <property type="match status" value="1"/>
</dbReference>
<dbReference type="InterPro" id="IPR006311">
    <property type="entry name" value="TAT_signal"/>
</dbReference>
<evidence type="ECO:0000256" key="1">
    <source>
        <dbReference type="ARBA" id="ARBA00007806"/>
    </source>
</evidence>
<dbReference type="InterPro" id="IPR051816">
    <property type="entry name" value="Glycosyl_Hydrolase_31"/>
</dbReference>
<dbReference type="CDD" id="cd06592">
    <property type="entry name" value="GH31_NET37"/>
    <property type="match status" value="1"/>
</dbReference>
<dbReference type="CDD" id="cd14752">
    <property type="entry name" value="GH31_N"/>
    <property type="match status" value="1"/>
</dbReference>
<dbReference type="InterPro" id="IPR017853">
    <property type="entry name" value="GH"/>
</dbReference>
<dbReference type="GO" id="GO:0030246">
    <property type="term" value="F:carbohydrate binding"/>
    <property type="evidence" value="ECO:0007669"/>
    <property type="project" value="InterPro"/>
</dbReference>
<organism evidence="6 7">
    <name type="scientific">Granulicella rosea</name>
    <dbReference type="NCBI Taxonomy" id="474952"/>
    <lineage>
        <taxon>Bacteria</taxon>
        <taxon>Pseudomonadati</taxon>
        <taxon>Acidobacteriota</taxon>
        <taxon>Terriglobia</taxon>
        <taxon>Terriglobales</taxon>
        <taxon>Acidobacteriaceae</taxon>
        <taxon>Granulicella</taxon>
    </lineage>
</organism>
<dbReference type="GO" id="GO:0005975">
    <property type="term" value="P:carbohydrate metabolic process"/>
    <property type="evidence" value="ECO:0007669"/>
    <property type="project" value="InterPro"/>
</dbReference>
<dbReference type="InterPro" id="IPR000322">
    <property type="entry name" value="Glyco_hydro_31_TIM"/>
</dbReference>
<evidence type="ECO:0000259" key="3">
    <source>
        <dbReference type="Pfam" id="PF01055"/>
    </source>
</evidence>
<sequence>MTNINRRQLGKGLAGGLAAGLLGTGRSSAAPRPSQIDAAWTPVAPGVWKSTLGSPEAITPVKGRLVAPKLTALGSMQHADKPPLAVPVGSVSARGVSVELPLHTNEEIYGFGLQFFSVQQRGKKRVTRVNADPHMDTGDSHAPVPFYVTSHGYGVLIDTARYATFYCGETKPKPTQAAAAVNSGDVPTTTTELYSRNPADEASAKVLVDVPAAQGVDVYLFAGPTILEAVRRYNLFSGGGIAPPEWGLGFWYRTQSNATDKQVLALMKEFRERNIPCDVLGLEAGWQTHAYSCTYAWHKDRFPDPASFVRQAKALDLHVNLWEHAFIHPSSPVFTPMVDLAGDKGVWGGLVPDFEDPHARKVYGDYQGKALLDMGIDGFKLDECDNSDYTRGWSFPELSKFPSGADGEQMHSIFGLRYQSALWDQFEQRKRPTYCLVRSSGALAAPYPFVLYSDLYEHRQFVRALVNSGFSGLLWCPEVRDAKSDEDLIRRLQTVVFSPLAMINGWYIPNPPWKQLDRKKNNANELMPQWESLEAKCREIIGWRMMIVPYLRAAFAKYAEDGAPPFRALALDWPDQPEVAKIDDAWMVGDRMLVAPLFAGETSGRTLMLPPGTWHDFWTGTVMHGGTKVQIASSFEKIPVYVKAGSVMPLAAVTNSTADPHRRQLTVQVFGDGSLPFEMAGSLKLSWDQAAKKGSLMQSGSEAYTVASWSVKG</sequence>
<keyword evidence="2" id="KW-0326">Glycosidase</keyword>
<comment type="similarity">
    <text evidence="1 2">Belongs to the glycosyl hydrolase 31 family.</text>
</comment>
<dbReference type="InterPro" id="IPR013780">
    <property type="entry name" value="Glyco_hydro_b"/>
</dbReference>
<feature type="domain" description="Glycosyl hydrolase family 31 C-terminal" evidence="5">
    <location>
        <begin position="562"/>
        <end position="647"/>
    </location>
</feature>
<dbReference type="AlphaFoldDB" id="A0A239M0P8"/>
<dbReference type="SUPFAM" id="SSF51011">
    <property type="entry name" value="Glycosyl hydrolase domain"/>
    <property type="match status" value="1"/>
</dbReference>
<keyword evidence="2 6" id="KW-0378">Hydrolase</keyword>
<dbReference type="InterPro" id="IPR011013">
    <property type="entry name" value="Gal_mutarotase_sf_dom"/>
</dbReference>
<feature type="domain" description="Glycoside hydrolase family 31 TIM barrel" evidence="3">
    <location>
        <begin position="243"/>
        <end position="551"/>
    </location>
</feature>
<gene>
    <name evidence="6" type="ORF">SAMN05421770_10892</name>
</gene>
<dbReference type="RefSeq" id="WP_089409980.1">
    <property type="nucleotide sequence ID" value="NZ_FZOU01000008.1"/>
</dbReference>
<dbReference type="Proteomes" id="UP000198356">
    <property type="component" value="Unassembled WGS sequence"/>
</dbReference>
<dbReference type="GO" id="GO:0004553">
    <property type="term" value="F:hydrolase activity, hydrolyzing O-glycosyl compounds"/>
    <property type="evidence" value="ECO:0007669"/>
    <property type="project" value="InterPro"/>
</dbReference>
<evidence type="ECO:0000313" key="7">
    <source>
        <dbReference type="Proteomes" id="UP000198356"/>
    </source>
</evidence>
<evidence type="ECO:0000313" key="6">
    <source>
        <dbReference type="EMBL" id="SNT35688.1"/>
    </source>
</evidence>
<dbReference type="PANTHER" id="PTHR43863">
    <property type="entry name" value="HYDROLASE, PUTATIVE (AFU_ORTHOLOGUE AFUA_1G03140)-RELATED"/>
    <property type="match status" value="1"/>
</dbReference>
<dbReference type="Pfam" id="PF01055">
    <property type="entry name" value="Glyco_hydro_31_2nd"/>
    <property type="match status" value="1"/>
</dbReference>
<evidence type="ECO:0000259" key="4">
    <source>
        <dbReference type="Pfam" id="PF13802"/>
    </source>
</evidence>
<dbReference type="PROSITE" id="PS51318">
    <property type="entry name" value="TAT"/>
    <property type="match status" value="1"/>
</dbReference>
<dbReference type="PANTHER" id="PTHR43863:SF2">
    <property type="entry name" value="MALTASE-GLUCOAMYLASE"/>
    <property type="match status" value="1"/>
</dbReference>
<dbReference type="Gene3D" id="3.20.20.80">
    <property type="entry name" value="Glycosidases"/>
    <property type="match status" value="1"/>
</dbReference>
<reference evidence="6 7" key="1">
    <citation type="submission" date="2017-06" db="EMBL/GenBank/DDBJ databases">
        <authorList>
            <person name="Kim H.J."/>
            <person name="Triplett B.A."/>
        </authorList>
    </citation>
    <scope>NUCLEOTIDE SEQUENCE [LARGE SCALE GENOMIC DNA]</scope>
    <source>
        <strain evidence="6 7">DSM 18704</strain>
    </source>
</reference>
<dbReference type="InterPro" id="IPR025887">
    <property type="entry name" value="Glyco_hydro_31_N_dom"/>
</dbReference>
<dbReference type="SUPFAM" id="SSF74650">
    <property type="entry name" value="Galactose mutarotase-like"/>
    <property type="match status" value="1"/>
</dbReference>
<feature type="domain" description="Glycoside hydrolase family 31 N-terminal" evidence="4">
    <location>
        <begin position="96"/>
        <end position="165"/>
    </location>
</feature>
<dbReference type="Pfam" id="PF13802">
    <property type="entry name" value="Gal_mutarotas_2"/>
    <property type="match status" value="1"/>
</dbReference>
<dbReference type="EMBL" id="FZOU01000008">
    <property type="protein sequence ID" value="SNT35688.1"/>
    <property type="molecule type" value="Genomic_DNA"/>
</dbReference>